<dbReference type="KEGG" id="dae:Dtox_2312"/>
<dbReference type="Pfam" id="PF01976">
    <property type="entry name" value="DUF116"/>
    <property type="match status" value="1"/>
</dbReference>
<dbReference type="Proteomes" id="UP000002217">
    <property type="component" value="Chromosome"/>
</dbReference>
<dbReference type="eggNOG" id="COG1852">
    <property type="taxonomic scope" value="Bacteria"/>
</dbReference>
<proteinExistence type="predicted"/>
<keyword evidence="1" id="KW-0812">Transmembrane</keyword>
<sequence length="262" mass="28968">MQNLAVCVHTQKRLYLGLLLASIVTMVAMAASIWYLAVAPGKSWLGIIILYGLIIGVCGTILMAAFGICGMLITIYRCRSVRLLQSPMRTAVNLLFPIVLALGRMCKIDRDRIKSSFIEVNNQLVLAQHLVISPQQLLLLLPHCLQNSECPHKITVDINNCRRCGKCAVGDLLKLRDRYGLVVAMVTGGTLARKIMHQYRPRAIIAVACERDLTSGIQDANPIPVLGVTNERHNGPCFNTKIAITRVEEAIRVFLPDKMNPV</sequence>
<name>C8W070_DESAS</name>
<evidence type="ECO:0000313" key="3">
    <source>
        <dbReference type="Proteomes" id="UP000002217"/>
    </source>
</evidence>
<reference evidence="2 3" key="1">
    <citation type="journal article" date="2009" name="Stand. Genomic Sci.">
        <title>Complete genome sequence of Desulfotomaculum acetoxidans type strain (5575).</title>
        <authorList>
            <person name="Spring S."/>
            <person name="Lapidus A."/>
            <person name="Schroder M."/>
            <person name="Gleim D."/>
            <person name="Sims D."/>
            <person name="Meincke L."/>
            <person name="Glavina Del Rio T."/>
            <person name="Tice H."/>
            <person name="Copeland A."/>
            <person name="Cheng J.F."/>
            <person name="Lucas S."/>
            <person name="Chen F."/>
            <person name="Nolan M."/>
            <person name="Bruce D."/>
            <person name="Goodwin L."/>
            <person name="Pitluck S."/>
            <person name="Ivanova N."/>
            <person name="Mavromatis K."/>
            <person name="Mikhailova N."/>
            <person name="Pati A."/>
            <person name="Chen A."/>
            <person name="Palaniappan K."/>
            <person name="Land M."/>
            <person name="Hauser L."/>
            <person name="Chang Y.J."/>
            <person name="Jeffries C.D."/>
            <person name="Chain P."/>
            <person name="Saunders E."/>
            <person name="Brettin T."/>
            <person name="Detter J.C."/>
            <person name="Goker M."/>
            <person name="Bristow J."/>
            <person name="Eisen J.A."/>
            <person name="Markowitz V."/>
            <person name="Hugenholtz P."/>
            <person name="Kyrpides N.C."/>
            <person name="Klenk H.P."/>
            <person name="Han C."/>
        </authorList>
    </citation>
    <scope>NUCLEOTIDE SEQUENCE [LARGE SCALE GENOMIC DNA]</scope>
    <source>
        <strain evidence="3">ATCC 49208 / DSM 771 / VKM B-1644</strain>
    </source>
</reference>
<dbReference type="AlphaFoldDB" id="C8W070"/>
<feature type="transmembrane region" description="Helical" evidence="1">
    <location>
        <begin position="43"/>
        <end position="76"/>
    </location>
</feature>
<dbReference type="STRING" id="485916.Dtox_2312"/>
<evidence type="ECO:0000313" key="2">
    <source>
        <dbReference type="EMBL" id="ACV63125.1"/>
    </source>
</evidence>
<organism evidence="2 3">
    <name type="scientific">Desulfofarcimen acetoxidans (strain ATCC 49208 / DSM 771 / KCTC 5769 / VKM B-1644 / 5575)</name>
    <name type="common">Desulfotomaculum acetoxidans</name>
    <dbReference type="NCBI Taxonomy" id="485916"/>
    <lineage>
        <taxon>Bacteria</taxon>
        <taxon>Bacillati</taxon>
        <taxon>Bacillota</taxon>
        <taxon>Clostridia</taxon>
        <taxon>Eubacteriales</taxon>
        <taxon>Peptococcaceae</taxon>
        <taxon>Desulfofarcimen</taxon>
    </lineage>
</organism>
<keyword evidence="3" id="KW-1185">Reference proteome</keyword>
<evidence type="ECO:0000256" key="1">
    <source>
        <dbReference type="SAM" id="Phobius"/>
    </source>
</evidence>
<evidence type="ECO:0008006" key="4">
    <source>
        <dbReference type="Google" id="ProtNLM"/>
    </source>
</evidence>
<dbReference type="RefSeq" id="WP_015757826.1">
    <property type="nucleotide sequence ID" value="NC_013216.1"/>
</dbReference>
<dbReference type="PANTHER" id="PTHR43801">
    <property type="entry name" value="NUCLEOTIDE-BINDING PROTEIN-RELATED"/>
    <property type="match status" value="1"/>
</dbReference>
<dbReference type="HOGENOM" id="CLU_067052_0_0_9"/>
<feature type="transmembrane region" description="Helical" evidence="1">
    <location>
        <begin position="14"/>
        <end position="37"/>
    </location>
</feature>
<protein>
    <recommendedName>
        <fullName evidence="4">DUF116 domain-containing protein</fullName>
    </recommendedName>
</protein>
<dbReference type="OrthoDB" id="9787348at2"/>
<accession>C8W070</accession>
<keyword evidence="1" id="KW-0472">Membrane</keyword>
<gene>
    <name evidence="2" type="ordered locus">Dtox_2312</name>
</gene>
<dbReference type="PANTHER" id="PTHR43801:SF1">
    <property type="entry name" value="POLYPRENYL SYNTHETASE"/>
    <property type="match status" value="1"/>
</dbReference>
<dbReference type="EMBL" id="CP001720">
    <property type="protein sequence ID" value="ACV63125.1"/>
    <property type="molecule type" value="Genomic_DNA"/>
</dbReference>
<keyword evidence="1" id="KW-1133">Transmembrane helix</keyword>
<dbReference type="InterPro" id="IPR002829">
    <property type="entry name" value="DUF116"/>
</dbReference>